<evidence type="ECO:0000256" key="7">
    <source>
        <dbReference type="ARBA" id="ARBA00022927"/>
    </source>
</evidence>
<keyword evidence="6" id="KW-0812">Transmembrane</keyword>
<organism evidence="12 13">
    <name type="scientific">Hymenobacter mucosus</name>
    <dbReference type="NCBI Taxonomy" id="1411120"/>
    <lineage>
        <taxon>Bacteria</taxon>
        <taxon>Pseudomonadati</taxon>
        <taxon>Bacteroidota</taxon>
        <taxon>Cytophagia</taxon>
        <taxon>Cytophagales</taxon>
        <taxon>Hymenobacteraceae</taxon>
        <taxon>Hymenobacter</taxon>
    </lineage>
</organism>
<dbReference type="GO" id="GO:0098797">
    <property type="term" value="C:plasma membrane protein complex"/>
    <property type="evidence" value="ECO:0007669"/>
    <property type="project" value="TreeGrafter"/>
</dbReference>
<evidence type="ECO:0000313" key="12">
    <source>
        <dbReference type="EMBL" id="SNR54589.1"/>
    </source>
</evidence>
<name>A0A238X9R1_9BACT</name>
<feature type="compositionally biased region" description="Basic residues" evidence="10">
    <location>
        <begin position="280"/>
        <end position="296"/>
    </location>
</feature>
<comment type="subcellular location">
    <subcellularLocation>
        <location evidence="1">Cell inner membrane</location>
        <topology evidence="1">Single-pass membrane protein</topology>
        <orientation evidence="1">Periplasmic side</orientation>
    </subcellularLocation>
</comment>
<protein>
    <submittedName>
        <fullName evidence="12">TonB family C-terminal domain-containing protein</fullName>
    </submittedName>
</protein>
<dbReference type="PANTHER" id="PTHR33446:SF2">
    <property type="entry name" value="PROTEIN TONB"/>
    <property type="match status" value="1"/>
</dbReference>
<evidence type="ECO:0000313" key="13">
    <source>
        <dbReference type="Proteomes" id="UP000198310"/>
    </source>
</evidence>
<dbReference type="AlphaFoldDB" id="A0A238X9R1"/>
<evidence type="ECO:0000259" key="11">
    <source>
        <dbReference type="PROSITE" id="PS52015"/>
    </source>
</evidence>
<dbReference type="InterPro" id="IPR051045">
    <property type="entry name" value="TonB-dependent_transducer"/>
</dbReference>
<dbReference type="GO" id="GO:0031992">
    <property type="term" value="F:energy transducer activity"/>
    <property type="evidence" value="ECO:0007669"/>
    <property type="project" value="TreeGrafter"/>
</dbReference>
<comment type="similarity">
    <text evidence="2">Belongs to the TonB family.</text>
</comment>
<feature type="region of interest" description="Disordered" evidence="10">
    <location>
        <begin position="273"/>
        <end position="296"/>
    </location>
</feature>
<evidence type="ECO:0000256" key="1">
    <source>
        <dbReference type="ARBA" id="ARBA00004383"/>
    </source>
</evidence>
<dbReference type="GO" id="GO:0015031">
    <property type="term" value="P:protein transport"/>
    <property type="evidence" value="ECO:0007669"/>
    <property type="project" value="UniProtKB-KW"/>
</dbReference>
<keyword evidence="3" id="KW-0813">Transport</keyword>
<evidence type="ECO:0000256" key="3">
    <source>
        <dbReference type="ARBA" id="ARBA00022448"/>
    </source>
</evidence>
<reference evidence="13" key="1">
    <citation type="submission" date="2017-06" db="EMBL/GenBank/DDBJ databases">
        <authorList>
            <person name="Varghese N."/>
            <person name="Submissions S."/>
        </authorList>
    </citation>
    <scope>NUCLEOTIDE SEQUENCE [LARGE SCALE GENOMIC DNA]</scope>
    <source>
        <strain evidence="13">DSM 28041</strain>
    </source>
</reference>
<dbReference type="RefSeq" id="WP_179225503.1">
    <property type="nucleotide sequence ID" value="NZ_FZNS01000003.1"/>
</dbReference>
<keyword evidence="4" id="KW-1003">Cell membrane</keyword>
<dbReference type="InterPro" id="IPR037682">
    <property type="entry name" value="TonB_C"/>
</dbReference>
<feature type="domain" description="TonB C-terminal" evidence="11">
    <location>
        <begin position="180"/>
        <end position="277"/>
    </location>
</feature>
<dbReference type="Gene3D" id="3.90.930.1">
    <property type="match status" value="1"/>
</dbReference>
<dbReference type="PANTHER" id="PTHR33446">
    <property type="entry name" value="PROTEIN TONB-RELATED"/>
    <property type="match status" value="1"/>
</dbReference>
<keyword evidence="8" id="KW-1133">Transmembrane helix</keyword>
<evidence type="ECO:0000256" key="4">
    <source>
        <dbReference type="ARBA" id="ARBA00022475"/>
    </source>
</evidence>
<evidence type="ECO:0000256" key="6">
    <source>
        <dbReference type="ARBA" id="ARBA00022692"/>
    </source>
</evidence>
<proteinExistence type="inferred from homology"/>
<accession>A0A238X9R1</accession>
<dbReference type="InterPro" id="IPR006260">
    <property type="entry name" value="TonB/TolA_C"/>
</dbReference>
<keyword evidence="7" id="KW-0653">Protein transport</keyword>
<evidence type="ECO:0000256" key="10">
    <source>
        <dbReference type="SAM" id="MobiDB-lite"/>
    </source>
</evidence>
<keyword evidence="9" id="KW-0472">Membrane</keyword>
<evidence type="ECO:0000256" key="9">
    <source>
        <dbReference type="ARBA" id="ARBA00023136"/>
    </source>
</evidence>
<dbReference type="Gene3D" id="3.30.1150.10">
    <property type="match status" value="1"/>
</dbReference>
<dbReference type="SUPFAM" id="SSF82185">
    <property type="entry name" value="Histone H3 K4-specific methyltransferase SET7/9 N-terminal domain"/>
    <property type="match status" value="1"/>
</dbReference>
<evidence type="ECO:0000256" key="5">
    <source>
        <dbReference type="ARBA" id="ARBA00022519"/>
    </source>
</evidence>
<dbReference type="PROSITE" id="PS52015">
    <property type="entry name" value="TONB_CTD"/>
    <property type="match status" value="1"/>
</dbReference>
<sequence>MLIMSYEKQLAQFGMRDMFWSTFRGFLGFLLLVSSFDGLGQEVKKVVITHQNPWYKEEYFALAADRQMKQGAYQKYVGKNNLLQTTGYYTRGQKDSTWIEYYDDGETMRERGTYYQGQKVGMWEYYTAQGTLEQNYDHTYQQVLFSKPAPNDKRIFKLWNDDPESCRDTLQLEKKPAYIGGAEAMNRSLQQNLRFPPQALKSRISGTTWVGFTIDPEGKTADYKILRKLGGGLDAEALRAVKLIPATWTPGRLDGLPVAVVCEIPITFTLPPAPAAPKKAPQKATRRKYGSNTRKR</sequence>
<keyword evidence="5" id="KW-0997">Cell inner membrane</keyword>
<dbReference type="SUPFAM" id="SSF74653">
    <property type="entry name" value="TolA/TonB C-terminal domain"/>
    <property type="match status" value="1"/>
</dbReference>
<evidence type="ECO:0000256" key="8">
    <source>
        <dbReference type="ARBA" id="ARBA00022989"/>
    </source>
</evidence>
<evidence type="ECO:0000256" key="2">
    <source>
        <dbReference type="ARBA" id="ARBA00006555"/>
    </source>
</evidence>
<gene>
    <name evidence="12" type="ORF">SAMN06269173_103547</name>
</gene>
<dbReference type="Proteomes" id="UP000198310">
    <property type="component" value="Unassembled WGS sequence"/>
</dbReference>
<keyword evidence="13" id="KW-1185">Reference proteome</keyword>
<dbReference type="EMBL" id="FZNS01000003">
    <property type="protein sequence ID" value="SNR54589.1"/>
    <property type="molecule type" value="Genomic_DNA"/>
</dbReference>
<dbReference type="GO" id="GO:0055085">
    <property type="term" value="P:transmembrane transport"/>
    <property type="evidence" value="ECO:0007669"/>
    <property type="project" value="InterPro"/>
</dbReference>
<dbReference type="NCBIfam" id="TIGR01352">
    <property type="entry name" value="tonB_Cterm"/>
    <property type="match status" value="1"/>
</dbReference>
<dbReference type="Pfam" id="PF03544">
    <property type="entry name" value="TonB_C"/>
    <property type="match status" value="1"/>
</dbReference>